<evidence type="ECO:0000313" key="5">
    <source>
        <dbReference type="EMBL" id="CAH1532220.1"/>
    </source>
</evidence>
<dbReference type="InterPro" id="IPR018060">
    <property type="entry name" value="HTH_AraC"/>
</dbReference>
<gene>
    <name evidence="5" type="ORF">THF1D04_30345</name>
</gene>
<dbReference type="AlphaFoldDB" id="A0AAU9Q7W1"/>
<accession>A0AAU9Q7W1</accession>
<dbReference type="Proteomes" id="UP001295420">
    <property type="component" value="Unassembled WGS sequence"/>
</dbReference>
<feature type="domain" description="HTH araC/xylS-type" evidence="4">
    <location>
        <begin position="218"/>
        <end position="316"/>
    </location>
</feature>
<organism evidence="5 6">
    <name type="scientific">Vibrio owensii</name>
    <dbReference type="NCBI Taxonomy" id="696485"/>
    <lineage>
        <taxon>Bacteria</taxon>
        <taxon>Pseudomonadati</taxon>
        <taxon>Pseudomonadota</taxon>
        <taxon>Gammaproteobacteria</taxon>
        <taxon>Vibrionales</taxon>
        <taxon>Vibrionaceae</taxon>
        <taxon>Vibrio</taxon>
    </lineage>
</organism>
<comment type="caution">
    <text evidence="5">The sequence shown here is derived from an EMBL/GenBank/DDBJ whole genome shotgun (WGS) entry which is preliminary data.</text>
</comment>
<proteinExistence type="predicted"/>
<evidence type="ECO:0000256" key="3">
    <source>
        <dbReference type="ARBA" id="ARBA00023163"/>
    </source>
</evidence>
<protein>
    <submittedName>
        <fullName evidence="5">HTH araC/xylS-type domain-containing protein</fullName>
    </submittedName>
</protein>
<dbReference type="GO" id="GO:0000976">
    <property type="term" value="F:transcription cis-regulatory region binding"/>
    <property type="evidence" value="ECO:0007669"/>
    <property type="project" value="TreeGrafter"/>
</dbReference>
<dbReference type="GO" id="GO:0005829">
    <property type="term" value="C:cytosol"/>
    <property type="evidence" value="ECO:0007669"/>
    <property type="project" value="TreeGrafter"/>
</dbReference>
<dbReference type="PROSITE" id="PS01124">
    <property type="entry name" value="HTH_ARAC_FAMILY_2"/>
    <property type="match status" value="1"/>
</dbReference>
<dbReference type="SMART" id="SM00342">
    <property type="entry name" value="HTH_ARAC"/>
    <property type="match status" value="1"/>
</dbReference>
<keyword evidence="1" id="KW-0805">Transcription regulation</keyword>
<dbReference type="Gene3D" id="1.10.10.60">
    <property type="entry name" value="Homeodomain-like"/>
    <property type="match status" value="1"/>
</dbReference>
<dbReference type="PANTHER" id="PTHR47894">
    <property type="entry name" value="HTH-TYPE TRANSCRIPTIONAL REGULATOR GADX"/>
    <property type="match status" value="1"/>
</dbReference>
<reference evidence="5" key="1">
    <citation type="submission" date="2022-01" db="EMBL/GenBank/DDBJ databases">
        <authorList>
            <person name="Lagorce A."/>
        </authorList>
    </citation>
    <scope>NUCLEOTIDE SEQUENCE</scope>
    <source>
        <strain evidence="5">Th15_F1_D04</strain>
    </source>
</reference>
<evidence type="ECO:0000259" key="4">
    <source>
        <dbReference type="PROSITE" id="PS01124"/>
    </source>
</evidence>
<dbReference type="InterPro" id="IPR032687">
    <property type="entry name" value="AraC-type_N"/>
</dbReference>
<name>A0AAU9Q7W1_9VIBR</name>
<evidence type="ECO:0000256" key="1">
    <source>
        <dbReference type="ARBA" id="ARBA00023015"/>
    </source>
</evidence>
<dbReference type="RefSeq" id="WP_208444649.1">
    <property type="nucleotide sequence ID" value="NZ_CAKMTQ010000023.1"/>
</dbReference>
<evidence type="ECO:0000256" key="2">
    <source>
        <dbReference type="ARBA" id="ARBA00023125"/>
    </source>
</evidence>
<dbReference type="InterPro" id="IPR009057">
    <property type="entry name" value="Homeodomain-like_sf"/>
</dbReference>
<sequence length="322" mass="37280">MPENINITQTNNLLPFISYFDSKGIEWKSAARLHNIPEDIDVQPNWVPTHQVMAFLMAMMRESKKRIGIEVGRLITLEQISPELHQTLSNCHDLGDALHKLIEIMPTLNSHVMVWVENIQDQWFLCHRGAYHPSTIGFDQAEWFRSFALLSMCRMFIGEAWQPQQVWMSSAEHLSSKLPATFDNTEFLFEKDYGAIAINLPSNFVPIDRQTLTTDWLDKVEQLIATYAVLPWFNIDWFVKLIGTSSRSLQRQLHMRCTSFRTLRDQARCRSAKVLLTQGQLTPFETAWQCGYNDLSNFNRAFKAWTGQTPAQYRNGYLASAR</sequence>
<dbReference type="Pfam" id="PF12625">
    <property type="entry name" value="Arabinose_bd"/>
    <property type="match status" value="1"/>
</dbReference>
<dbReference type="SUPFAM" id="SSF46689">
    <property type="entry name" value="Homeodomain-like"/>
    <property type="match status" value="1"/>
</dbReference>
<dbReference type="Pfam" id="PF12833">
    <property type="entry name" value="HTH_18"/>
    <property type="match status" value="1"/>
</dbReference>
<keyword evidence="2" id="KW-0238">DNA-binding</keyword>
<dbReference type="PANTHER" id="PTHR47894:SF1">
    <property type="entry name" value="HTH-TYPE TRANSCRIPTIONAL REGULATOR VQSM"/>
    <property type="match status" value="1"/>
</dbReference>
<evidence type="ECO:0000313" key="6">
    <source>
        <dbReference type="Proteomes" id="UP001295420"/>
    </source>
</evidence>
<dbReference type="EMBL" id="CAKMTQ010000023">
    <property type="protein sequence ID" value="CAH1532220.1"/>
    <property type="molecule type" value="Genomic_DNA"/>
</dbReference>
<dbReference type="GO" id="GO:0003700">
    <property type="term" value="F:DNA-binding transcription factor activity"/>
    <property type="evidence" value="ECO:0007669"/>
    <property type="project" value="InterPro"/>
</dbReference>
<keyword evidence="3" id="KW-0804">Transcription</keyword>